<dbReference type="Pfam" id="PF02953">
    <property type="entry name" value="zf-Tim10_DDP"/>
    <property type="match status" value="1"/>
</dbReference>
<name>A0ABN7SYH8_OIKDI</name>
<keyword evidence="4" id="KW-1185">Reference proteome</keyword>
<comment type="domain">
    <text evidence="1">The twin CX3C motif contains 4 conserved Cys residues that form 2 disulfide bonds in the mitochondrial intermembrane space.</text>
</comment>
<keyword evidence="1" id="KW-0813">Transport</keyword>
<protein>
    <recommendedName>
        <fullName evidence="1">Mitochondrial import inner membrane translocase subunit</fullName>
    </recommendedName>
</protein>
<keyword evidence="1" id="KW-0143">Chaperone</keyword>
<dbReference type="SUPFAM" id="SSF144122">
    <property type="entry name" value="Tim10-like"/>
    <property type="match status" value="1"/>
</dbReference>
<keyword evidence="1" id="KW-0653">Protein transport</keyword>
<dbReference type="Gene3D" id="1.10.287.810">
    <property type="entry name" value="Mitochondrial import inner membrane translocase subunit tim13 like domains"/>
    <property type="match status" value="1"/>
</dbReference>
<keyword evidence="1" id="KW-0999">Mitochondrion inner membrane</keyword>
<proteinExistence type="inferred from homology"/>
<sequence>MADQMQAIQAIQQLAAQDPEIQKLQAQAQFKSVIHGHTDRCWEKCNLGKEATQSSLSGRAKSCLDNCVRNFFTCEGAVNEVMQKMMSGNN</sequence>
<keyword evidence="1" id="KW-0811">Translocation</keyword>
<comment type="similarity">
    <text evidence="1">Belongs to the small Tim family.</text>
</comment>
<dbReference type="Proteomes" id="UP001158576">
    <property type="component" value="Chromosome 1"/>
</dbReference>
<reference evidence="3 4" key="1">
    <citation type="submission" date="2021-04" db="EMBL/GenBank/DDBJ databases">
        <authorList>
            <person name="Bliznina A."/>
        </authorList>
    </citation>
    <scope>NUCLEOTIDE SEQUENCE [LARGE SCALE GENOMIC DNA]</scope>
</reference>
<organism evidence="3 4">
    <name type="scientific">Oikopleura dioica</name>
    <name type="common">Tunicate</name>
    <dbReference type="NCBI Taxonomy" id="34765"/>
    <lineage>
        <taxon>Eukaryota</taxon>
        <taxon>Metazoa</taxon>
        <taxon>Chordata</taxon>
        <taxon>Tunicata</taxon>
        <taxon>Appendicularia</taxon>
        <taxon>Copelata</taxon>
        <taxon>Oikopleuridae</taxon>
        <taxon>Oikopleura</taxon>
    </lineage>
</organism>
<comment type="function">
    <text evidence="1">Mitochondrial intermembrane chaperone that participates in the import and insertion of some multi-pass transmembrane proteins into the mitochondrial inner membrane. Also required for the transfer of beta-barrel precursors from the TOM complex to the sorting and assembly machinery (SAM complex) of the outer membrane. Acts as a chaperone-like protein that protects the hydrophobic precursors from aggregation and guide them through the mitochondrial intermembrane space.</text>
</comment>
<comment type="subcellular location">
    <subcellularLocation>
        <location evidence="1">Mitochondrion inner membrane</location>
        <topology evidence="1">Peripheral membrane protein</topology>
        <orientation evidence="1">Intermembrane side</orientation>
    </subcellularLocation>
</comment>
<comment type="subunit">
    <text evidence="1">Heterohexamer.</text>
</comment>
<keyword evidence="1" id="KW-1015">Disulfide bond</keyword>
<keyword evidence="1" id="KW-0472">Membrane</keyword>
<gene>
    <name evidence="3" type="ORF">OKIOD_LOCUS12225</name>
</gene>
<dbReference type="InterPro" id="IPR035427">
    <property type="entry name" value="Tim10-like_dom_sf"/>
</dbReference>
<evidence type="ECO:0000256" key="1">
    <source>
        <dbReference type="RuleBase" id="RU367043"/>
    </source>
</evidence>
<dbReference type="InterPro" id="IPR004217">
    <property type="entry name" value="Tim10-like"/>
</dbReference>
<evidence type="ECO:0000313" key="4">
    <source>
        <dbReference type="Proteomes" id="UP001158576"/>
    </source>
</evidence>
<accession>A0ABN7SYH8</accession>
<evidence type="ECO:0000313" key="3">
    <source>
        <dbReference type="EMBL" id="CAG5107726.1"/>
    </source>
</evidence>
<feature type="domain" description="Tim10-like" evidence="2">
    <location>
        <begin position="21"/>
        <end position="84"/>
    </location>
</feature>
<evidence type="ECO:0000259" key="2">
    <source>
        <dbReference type="Pfam" id="PF02953"/>
    </source>
</evidence>
<keyword evidence="1" id="KW-0496">Mitochondrion</keyword>
<dbReference type="EMBL" id="OU015566">
    <property type="protein sequence ID" value="CAG5107726.1"/>
    <property type="molecule type" value="Genomic_DNA"/>
</dbReference>